<keyword evidence="4 6" id="KW-1015">Disulfide bond</keyword>
<feature type="domain" description="EGF-like" evidence="10">
    <location>
        <begin position="389"/>
        <end position="425"/>
    </location>
</feature>
<evidence type="ECO:0000313" key="11">
    <source>
        <dbReference type="EMBL" id="CAH1247706.1"/>
    </source>
</evidence>
<dbReference type="FunFam" id="2.10.25.10:FF:000127">
    <property type="entry name" value="Neurogenic locus notch protein 1"/>
    <property type="match status" value="1"/>
</dbReference>
<dbReference type="PRINTS" id="PR00010">
    <property type="entry name" value="EGFBLOOD"/>
</dbReference>
<dbReference type="PROSITE" id="PS01186">
    <property type="entry name" value="EGF_2"/>
    <property type="match status" value="4"/>
</dbReference>
<keyword evidence="8" id="KW-1133">Transmembrane helix</keyword>
<evidence type="ECO:0000256" key="3">
    <source>
        <dbReference type="ARBA" id="ARBA00022737"/>
    </source>
</evidence>
<feature type="signal peptide" evidence="9">
    <location>
        <begin position="1"/>
        <end position="26"/>
    </location>
</feature>
<dbReference type="InterPro" id="IPR000152">
    <property type="entry name" value="EGF-type_Asp/Asn_hydroxyl_site"/>
</dbReference>
<feature type="disulfide bond" evidence="6">
    <location>
        <begin position="377"/>
        <end position="386"/>
    </location>
</feature>
<feature type="disulfide bond" evidence="6">
    <location>
        <begin position="491"/>
        <end position="500"/>
    </location>
</feature>
<dbReference type="FunFam" id="2.10.25.10:FF:000122">
    <property type="entry name" value="Protein crumbs homolog 2"/>
    <property type="match status" value="1"/>
</dbReference>
<dbReference type="AlphaFoldDB" id="A0A8J9Z618"/>
<feature type="domain" description="EGF-like" evidence="10">
    <location>
        <begin position="465"/>
        <end position="501"/>
    </location>
</feature>
<dbReference type="CDD" id="cd00054">
    <property type="entry name" value="EGF_CA"/>
    <property type="match status" value="5"/>
</dbReference>
<keyword evidence="2 9" id="KW-0732">Signal</keyword>
<feature type="chain" id="PRO_5035436032" evidence="9">
    <location>
        <begin position="27"/>
        <end position="775"/>
    </location>
</feature>
<dbReference type="InterPro" id="IPR013783">
    <property type="entry name" value="Ig-like_fold"/>
</dbReference>
<evidence type="ECO:0000313" key="12">
    <source>
        <dbReference type="Proteomes" id="UP000838412"/>
    </source>
</evidence>
<feature type="domain" description="EGF-like" evidence="10">
    <location>
        <begin position="351"/>
        <end position="387"/>
    </location>
</feature>
<keyword evidence="5" id="KW-0325">Glycoprotein</keyword>
<feature type="region of interest" description="Disordered" evidence="7">
    <location>
        <begin position="688"/>
        <end position="723"/>
    </location>
</feature>
<dbReference type="Gene3D" id="2.10.25.10">
    <property type="entry name" value="Laminin"/>
    <property type="match status" value="5"/>
</dbReference>
<dbReference type="Pfam" id="PF12661">
    <property type="entry name" value="hEGF"/>
    <property type="match status" value="1"/>
</dbReference>
<keyword evidence="12" id="KW-1185">Reference proteome</keyword>
<proteinExistence type="predicted"/>
<dbReference type="InterPro" id="IPR036179">
    <property type="entry name" value="Ig-like_dom_sf"/>
</dbReference>
<dbReference type="FunFam" id="2.170.300.10:FF:000003">
    <property type="entry name" value="tyrosine-protein kinase receptor Tie-1 isoform X1"/>
    <property type="match status" value="1"/>
</dbReference>
<evidence type="ECO:0000259" key="10">
    <source>
        <dbReference type="PROSITE" id="PS50026"/>
    </source>
</evidence>
<feature type="disulfide bond" evidence="6">
    <location>
        <begin position="415"/>
        <end position="424"/>
    </location>
</feature>
<dbReference type="SUPFAM" id="SSF57196">
    <property type="entry name" value="EGF/Laminin"/>
    <property type="match status" value="5"/>
</dbReference>
<keyword evidence="8" id="KW-0812">Transmembrane</keyword>
<dbReference type="InterPro" id="IPR001881">
    <property type="entry name" value="EGF-like_Ca-bd_dom"/>
</dbReference>
<feature type="transmembrane region" description="Helical" evidence="8">
    <location>
        <begin position="561"/>
        <end position="585"/>
    </location>
</feature>
<evidence type="ECO:0000256" key="5">
    <source>
        <dbReference type="ARBA" id="ARBA00023180"/>
    </source>
</evidence>
<evidence type="ECO:0000256" key="2">
    <source>
        <dbReference type="ARBA" id="ARBA00022729"/>
    </source>
</evidence>
<feature type="disulfide bond" evidence="6">
    <location>
        <begin position="241"/>
        <end position="250"/>
    </location>
</feature>
<feature type="compositionally biased region" description="Polar residues" evidence="7">
    <location>
        <begin position="688"/>
        <end position="719"/>
    </location>
</feature>
<feature type="region of interest" description="Disordered" evidence="7">
    <location>
        <begin position="753"/>
        <end position="775"/>
    </location>
</feature>
<organism evidence="11 12">
    <name type="scientific">Branchiostoma lanceolatum</name>
    <name type="common">Common lancelet</name>
    <name type="synonym">Amphioxus lanceolatum</name>
    <dbReference type="NCBI Taxonomy" id="7740"/>
    <lineage>
        <taxon>Eukaryota</taxon>
        <taxon>Metazoa</taxon>
        <taxon>Chordata</taxon>
        <taxon>Cephalochordata</taxon>
        <taxon>Leptocardii</taxon>
        <taxon>Amphioxiformes</taxon>
        <taxon>Branchiostomatidae</taxon>
        <taxon>Branchiostoma</taxon>
    </lineage>
</organism>
<dbReference type="PROSITE" id="PS01187">
    <property type="entry name" value="EGF_CA"/>
    <property type="match status" value="2"/>
</dbReference>
<evidence type="ECO:0000256" key="4">
    <source>
        <dbReference type="ARBA" id="ARBA00023157"/>
    </source>
</evidence>
<feature type="domain" description="EGF-like" evidence="10">
    <location>
        <begin position="215"/>
        <end position="251"/>
    </location>
</feature>
<evidence type="ECO:0000256" key="6">
    <source>
        <dbReference type="PROSITE-ProRule" id="PRU00076"/>
    </source>
</evidence>
<evidence type="ECO:0000256" key="7">
    <source>
        <dbReference type="SAM" id="MobiDB-lite"/>
    </source>
</evidence>
<dbReference type="SMART" id="SM00181">
    <property type="entry name" value="EGF"/>
    <property type="match status" value="8"/>
</dbReference>
<dbReference type="SUPFAM" id="SSF48726">
    <property type="entry name" value="Immunoglobulin"/>
    <property type="match status" value="1"/>
</dbReference>
<dbReference type="EMBL" id="OV696701">
    <property type="protein sequence ID" value="CAH1247706.1"/>
    <property type="molecule type" value="Genomic_DNA"/>
</dbReference>
<dbReference type="InterPro" id="IPR000742">
    <property type="entry name" value="EGF"/>
</dbReference>
<dbReference type="PROSITE" id="PS00010">
    <property type="entry name" value="ASX_HYDROXYL"/>
    <property type="match status" value="2"/>
</dbReference>
<dbReference type="FunFam" id="2.10.25.10:FF:000255">
    <property type="entry name" value="Sushi, nidogen and EGF-like domains 1"/>
    <property type="match status" value="1"/>
</dbReference>
<dbReference type="OrthoDB" id="1668230at2759"/>
<dbReference type="Pfam" id="PF00008">
    <property type="entry name" value="EGF"/>
    <property type="match status" value="5"/>
</dbReference>
<keyword evidence="3" id="KW-0677">Repeat</keyword>
<evidence type="ECO:0000256" key="1">
    <source>
        <dbReference type="ARBA" id="ARBA00022536"/>
    </source>
</evidence>
<name>A0A8J9Z618_BRALA</name>
<dbReference type="PROSITE" id="PS50026">
    <property type="entry name" value="EGF_3"/>
    <property type="match status" value="6"/>
</dbReference>
<reference evidence="11" key="1">
    <citation type="submission" date="2022-01" db="EMBL/GenBank/DDBJ databases">
        <authorList>
            <person name="Braso-Vives M."/>
        </authorList>
    </citation>
    <scope>NUCLEOTIDE SEQUENCE</scope>
</reference>
<keyword evidence="8" id="KW-0472">Membrane</keyword>
<dbReference type="InterPro" id="IPR013032">
    <property type="entry name" value="EGF-like_CS"/>
</dbReference>
<comment type="caution">
    <text evidence="6">Lacks conserved residue(s) required for the propagation of feature annotation.</text>
</comment>
<protein>
    <submittedName>
        <fullName evidence="11">DLL1 protein</fullName>
    </submittedName>
</protein>
<feature type="domain" description="EGF-like" evidence="10">
    <location>
        <begin position="427"/>
        <end position="463"/>
    </location>
</feature>
<feature type="disulfide bond" evidence="6">
    <location>
        <begin position="529"/>
        <end position="538"/>
    </location>
</feature>
<gene>
    <name evidence="11" type="primary">DLL1</name>
    <name evidence="11" type="ORF">BLAG_LOCUS9297</name>
</gene>
<dbReference type="PANTHER" id="PTHR24049">
    <property type="entry name" value="CRUMBS FAMILY MEMBER"/>
    <property type="match status" value="1"/>
</dbReference>
<dbReference type="FunFam" id="2.10.25.10:FF:000520">
    <property type="entry name" value="Predicted protein"/>
    <property type="match status" value="1"/>
</dbReference>
<dbReference type="InterPro" id="IPR018097">
    <property type="entry name" value="EGF_Ca-bd_CS"/>
</dbReference>
<feature type="disulfide bond" evidence="6">
    <location>
        <begin position="453"/>
        <end position="462"/>
    </location>
</feature>
<dbReference type="FunFam" id="2.10.25.10:FF:000327">
    <property type="entry name" value="neurogenic locus notch homolog protein 4"/>
    <property type="match status" value="1"/>
</dbReference>
<sequence length="775" mass="83783">MMNKGRTGYRHALLLLSLFFCGPCFASVPDVTLVNMFQFSVKEEFTQMKCVSGEASLLSFGANEPFRYPSASFGPTAIRPENWDGQMVWFFAGAGADKAGVFHCTAVMPSGQEVKVSTVKMTQPATVLPKHFTITARPGDTVNFYTQLNGSFAESVRWKKNGVILQNVASGKVMTLYDVGQSDAGIYETFLDGREQERTHAIARLIVTRCPDDYWGPGCDQTCPKCYNGGVCHEDVGECICPPGFKGPTCETGCGGNSFGRDCQYECDSNGLATGCKERIFCLPDPYGCSCSPGYRNLLCSTPCIPGTFGAGCSQTCHCRSIGPYACDVYTGWCRDGCAKGWKGPSCQEEDIDPCDPDPCENGGVCHVTEETYSCECPDGFEGEHCEIDLDECESWPCLNGGACFDVPGKYVCACVDGYAGTNCEEDVDECSSSPCQNSGVCVHGLDEFTCECLRGFFGPRCEVDLNECTSSPCKNNGTCVDLPGAYRCDCPRGIMGKNCEYDVLPCLSEPCLNGGNCSAFGDLYICFCAEGFYGRNCENELPGESEGPTSGQTQDDALPIMHIILAGVAGPAVLITLFLVYKFYEKLKKRKKTKQVDVKPKTTNQDSVIPVNSTNAASNLLVPTNPLDVKKDQQFINTLQRPVVNGGRPSFRPIQLVAAFPGAKPAITVTPLESASQNNATLVTSFQQDGGKNSNSLTIPTQGNTTSSLRPQTSSHRPTSGHAITLPSVLAQQKKPATPHAQTETMVTEFDVDDFDDESESEFDDDVDEETVYS</sequence>
<dbReference type="InterPro" id="IPR051022">
    <property type="entry name" value="Notch_Cell-Fate_Det"/>
</dbReference>
<dbReference type="Gene3D" id="2.60.40.10">
    <property type="entry name" value="Immunoglobulins"/>
    <property type="match status" value="1"/>
</dbReference>
<feature type="domain" description="EGF-like" evidence="10">
    <location>
        <begin position="503"/>
        <end position="539"/>
    </location>
</feature>
<dbReference type="GO" id="GO:0005509">
    <property type="term" value="F:calcium ion binding"/>
    <property type="evidence" value="ECO:0007669"/>
    <property type="project" value="InterPro"/>
</dbReference>
<evidence type="ECO:0000256" key="9">
    <source>
        <dbReference type="SAM" id="SignalP"/>
    </source>
</evidence>
<dbReference type="GO" id="GO:0050877">
    <property type="term" value="P:nervous system process"/>
    <property type="evidence" value="ECO:0007669"/>
    <property type="project" value="UniProtKB-ARBA"/>
</dbReference>
<dbReference type="SMART" id="SM00179">
    <property type="entry name" value="EGF_CA"/>
    <property type="match status" value="5"/>
</dbReference>
<keyword evidence="1 6" id="KW-0245">EGF-like domain</keyword>
<dbReference type="Gene3D" id="2.170.300.10">
    <property type="entry name" value="Tie2 ligand-binding domain superfamily"/>
    <property type="match status" value="1"/>
</dbReference>
<evidence type="ECO:0000256" key="8">
    <source>
        <dbReference type="SAM" id="Phobius"/>
    </source>
</evidence>
<accession>A0A8J9Z618</accession>
<dbReference type="Proteomes" id="UP000838412">
    <property type="component" value="Chromosome 16"/>
</dbReference>
<dbReference type="PROSITE" id="PS00022">
    <property type="entry name" value="EGF_1"/>
    <property type="match status" value="6"/>
</dbReference>